<gene>
    <name evidence="11" type="ORF">E4L96_12205</name>
</gene>
<dbReference type="RefSeq" id="WP_135207501.1">
    <property type="nucleotide sequence ID" value="NZ_SPVF01000153.1"/>
</dbReference>
<evidence type="ECO:0000259" key="10">
    <source>
        <dbReference type="Pfam" id="PF12704"/>
    </source>
</evidence>
<proteinExistence type="inferred from homology"/>
<feature type="domain" description="ABC3 transporter permease C-terminal" evidence="9">
    <location>
        <begin position="280"/>
        <end position="414"/>
    </location>
</feature>
<comment type="caution">
    <text evidence="11">The sequence shown here is derived from an EMBL/GenBank/DDBJ whole genome shotgun (WGS) entry which is preliminary data.</text>
</comment>
<protein>
    <submittedName>
        <fullName evidence="11">Lipoprotein-releasing ABC transporter permease subunit</fullName>
    </submittedName>
</protein>
<dbReference type="GO" id="GO:0044874">
    <property type="term" value="P:lipoprotein localization to outer membrane"/>
    <property type="evidence" value="ECO:0007669"/>
    <property type="project" value="TreeGrafter"/>
</dbReference>
<evidence type="ECO:0000256" key="4">
    <source>
        <dbReference type="ARBA" id="ARBA00022475"/>
    </source>
</evidence>
<evidence type="ECO:0000259" key="9">
    <source>
        <dbReference type="Pfam" id="PF02687"/>
    </source>
</evidence>
<comment type="similarity">
    <text evidence="2">Belongs to the ABC-4 integral membrane protein family. LolC/E subfamily.</text>
</comment>
<dbReference type="AlphaFoldDB" id="A0A4Y9SEB5"/>
<keyword evidence="12" id="KW-1185">Reference proteome</keyword>
<evidence type="ECO:0000313" key="12">
    <source>
        <dbReference type="Proteomes" id="UP000298438"/>
    </source>
</evidence>
<dbReference type="InterPro" id="IPR003838">
    <property type="entry name" value="ABC3_permease_C"/>
</dbReference>
<dbReference type="GO" id="GO:0042953">
    <property type="term" value="P:lipoprotein transport"/>
    <property type="evidence" value="ECO:0007669"/>
    <property type="project" value="InterPro"/>
</dbReference>
<dbReference type="InterPro" id="IPR051447">
    <property type="entry name" value="Lipoprotein-release_system"/>
</dbReference>
<dbReference type="Pfam" id="PF02687">
    <property type="entry name" value="FtsX"/>
    <property type="match status" value="1"/>
</dbReference>
<feature type="domain" description="MacB-like periplasmic core" evidence="10">
    <location>
        <begin position="34"/>
        <end position="248"/>
    </location>
</feature>
<dbReference type="GO" id="GO:0098797">
    <property type="term" value="C:plasma membrane protein complex"/>
    <property type="evidence" value="ECO:0007669"/>
    <property type="project" value="TreeGrafter"/>
</dbReference>
<dbReference type="Proteomes" id="UP000298438">
    <property type="component" value="Unassembled WGS sequence"/>
</dbReference>
<dbReference type="PANTHER" id="PTHR30489:SF0">
    <property type="entry name" value="LIPOPROTEIN-RELEASING SYSTEM TRANSMEMBRANE PROTEIN LOLE"/>
    <property type="match status" value="1"/>
</dbReference>
<dbReference type="NCBIfam" id="TIGR02212">
    <property type="entry name" value="lolCE"/>
    <property type="match status" value="1"/>
</dbReference>
<reference evidence="11 12" key="1">
    <citation type="submission" date="2019-03" db="EMBL/GenBank/DDBJ databases">
        <title>Draft Genome Sequence of Massilia arenosa sp. nov., a Novel Massilia Species Isolated from a Sandy-loam Maize Soil.</title>
        <authorList>
            <person name="Raths R."/>
            <person name="Peta V."/>
            <person name="Bucking H."/>
        </authorList>
    </citation>
    <scope>NUCLEOTIDE SEQUENCE [LARGE SCALE GENOMIC DNA]</scope>
    <source>
        <strain evidence="11 12">MC02</strain>
    </source>
</reference>
<dbReference type="InterPro" id="IPR011925">
    <property type="entry name" value="LolCE_TM"/>
</dbReference>
<keyword evidence="11" id="KW-0449">Lipoprotein</keyword>
<feature type="transmembrane region" description="Helical" evidence="8">
    <location>
        <begin position="387"/>
        <end position="404"/>
    </location>
</feature>
<keyword evidence="6 8" id="KW-1133">Transmembrane helix</keyword>
<feature type="transmembrane region" description="Helical" evidence="8">
    <location>
        <begin position="29"/>
        <end position="55"/>
    </location>
</feature>
<comment type="subcellular location">
    <subcellularLocation>
        <location evidence="1">Cell membrane</location>
        <topology evidence="1">Multi-pass membrane protein</topology>
    </subcellularLocation>
</comment>
<feature type="transmembrane region" description="Helical" evidence="8">
    <location>
        <begin position="323"/>
        <end position="350"/>
    </location>
</feature>
<evidence type="ECO:0000256" key="6">
    <source>
        <dbReference type="ARBA" id="ARBA00022989"/>
    </source>
</evidence>
<dbReference type="PANTHER" id="PTHR30489">
    <property type="entry name" value="LIPOPROTEIN-RELEASING SYSTEM TRANSMEMBRANE PROTEIN LOLE"/>
    <property type="match status" value="1"/>
</dbReference>
<sequence>MRLSHKLPYEWLVGWRYTRAGKRGRRQRFISFISFISIAGIGLGVAALIVVLSVMNGFQKEVAGRMLSILAHVEVTDARGSMPYWEQARAEVLRHPEVKAAAPFMETEGMLVSGDVLKPALVRGILPAAERGVSELAARVKSGSLDALRTGAHQIVLGRELAKSLDVSLGDTVGVAIAQGDALGEGSMPRVQPFTVAGIFDAGHYEYDSTLAFVALDDGEALAGLSAPSGIRLRLADPFRAVPVARALAQNMTGDVRLVPWTLLNATWFAAVASQKRMMFIILALIMAVAAFNLVSTLVMTVTDKKADIAILRTIGASPRSIMKIFVVQGTLTGLMGAGTGVLLGVLFALNIGTIVPAIESALGMHILNPEIYFISTVPSDVHWGDVAAIAGVSIALAFLSTLYPSWSAARVNPAEGLRYE</sequence>
<keyword evidence="3" id="KW-0813">Transport</keyword>
<feature type="transmembrane region" description="Helical" evidence="8">
    <location>
        <begin position="278"/>
        <end position="302"/>
    </location>
</feature>
<dbReference type="OrthoDB" id="9808461at2"/>
<evidence type="ECO:0000313" key="11">
    <source>
        <dbReference type="EMBL" id="TFW19026.1"/>
    </source>
</evidence>
<dbReference type="InterPro" id="IPR025857">
    <property type="entry name" value="MacB_PCD"/>
</dbReference>
<evidence type="ECO:0000256" key="7">
    <source>
        <dbReference type="ARBA" id="ARBA00023136"/>
    </source>
</evidence>
<evidence type="ECO:0000256" key="8">
    <source>
        <dbReference type="SAM" id="Phobius"/>
    </source>
</evidence>
<dbReference type="EMBL" id="SPVF01000153">
    <property type="protein sequence ID" value="TFW19026.1"/>
    <property type="molecule type" value="Genomic_DNA"/>
</dbReference>
<keyword evidence="4" id="KW-1003">Cell membrane</keyword>
<dbReference type="Pfam" id="PF12704">
    <property type="entry name" value="MacB_PCD"/>
    <property type="match status" value="1"/>
</dbReference>
<name>A0A4Y9SEB5_9BURK</name>
<organism evidence="11 12">
    <name type="scientific">Zemynaea arenosa</name>
    <dbReference type="NCBI Taxonomy" id="2561931"/>
    <lineage>
        <taxon>Bacteria</taxon>
        <taxon>Pseudomonadati</taxon>
        <taxon>Pseudomonadota</taxon>
        <taxon>Betaproteobacteria</taxon>
        <taxon>Burkholderiales</taxon>
        <taxon>Oxalobacteraceae</taxon>
        <taxon>Telluria group</taxon>
        <taxon>Zemynaea</taxon>
    </lineage>
</organism>
<keyword evidence="7 8" id="KW-0472">Membrane</keyword>
<evidence type="ECO:0000256" key="1">
    <source>
        <dbReference type="ARBA" id="ARBA00004651"/>
    </source>
</evidence>
<evidence type="ECO:0000256" key="5">
    <source>
        <dbReference type="ARBA" id="ARBA00022692"/>
    </source>
</evidence>
<evidence type="ECO:0000256" key="2">
    <source>
        <dbReference type="ARBA" id="ARBA00005236"/>
    </source>
</evidence>
<accession>A0A4Y9SEB5</accession>
<evidence type="ECO:0000256" key="3">
    <source>
        <dbReference type="ARBA" id="ARBA00022448"/>
    </source>
</evidence>
<keyword evidence="5 8" id="KW-0812">Transmembrane</keyword>